<dbReference type="EMBL" id="BSUZ01000001">
    <property type="protein sequence ID" value="GMA86725.1"/>
    <property type="molecule type" value="Genomic_DNA"/>
</dbReference>
<protein>
    <recommendedName>
        <fullName evidence="3">Luciferase-like domain-containing protein</fullName>
    </recommendedName>
</protein>
<evidence type="ECO:0000313" key="2">
    <source>
        <dbReference type="Proteomes" id="UP001157017"/>
    </source>
</evidence>
<gene>
    <name evidence="1" type="ORF">GCM10025868_19750</name>
</gene>
<organism evidence="1 2">
    <name type="scientific">Angustibacter aerolatus</name>
    <dbReference type="NCBI Taxonomy" id="1162965"/>
    <lineage>
        <taxon>Bacteria</taxon>
        <taxon>Bacillati</taxon>
        <taxon>Actinomycetota</taxon>
        <taxon>Actinomycetes</taxon>
        <taxon>Kineosporiales</taxon>
        <taxon>Kineosporiaceae</taxon>
    </lineage>
</organism>
<dbReference type="Proteomes" id="UP001157017">
    <property type="component" value="Unassembled WGS sequence"/>
</dbReference>
<evidence type="ECO:0000313" key="1">
    <source>
        <dbReference type="EMBL" id="GMA86725.1"/>
    </source>
</evidence>
<reference evidence="2" key="1">
    <citation type="journal article" date="2019" name="Int. J. Syst. Evol. Microbiol.">
        <title>The Global Catalogue of Microorganisms (GCM) 10K type strain sequencing project: providing services to taxonomists for standard genome sequencing and annotation.</title>
        <authorList>
            <consortium name="The Broad Institute Genomics Platform"/>
            <consortium name="The Broad Institute Genome Sequencing Center for Infectious Disease"/>
            <person name="Wu L."/>
            <person name="Ma J."/>
        </authorList>
    </citation>
    <scope>NUCLEOTIDE SEQUENCE [LARGE SCALE GENOMIC DNA]</scope>
    <source>
        <strain evidence="2">NBRC 108730</strain>
    </source>
</reference>
<evidence type="ECO:0008006" key="3">
    <source>
        <dbReference type="Google" id="ProtNLM"/>
    </source>
</evidence>
<sequence>MAEVVDKMGRFREAGATRLYLQVMDLSDLDHLSLVAEAVAPQAQ</sequence>
<keyword evidence="2" id="KW-1185">Reference proteome</keyword>
<name>A0ABQ6JIS7_9ACTN</name>
<comment type="caution">
    <text evidence="1">The sequence shown here is derived from an EMBL/GenBank/DDBJ whole genome shotgun (WGS) entry which is preliminary data.</text>
</comment>
<accession>A0ABQ6JIS7</accession>
<proteinExistence type="predicted"/>